<reference evidence="2 3" key="1">
    <citation type="submission" date="2019-07" db="EMBL/GenBank/DDBJ databases">
        <authorList>
            <person name="Huq M.A."/>
        </authorList>
    </citation>
    <scope>NUCLEOTIDE SEQUENCE [LARGE SCALE GENOMIC DNA]</scope>
    <source>
        <strain evidence="2 3">MAH-3</strain>
    </source>
</reference>
<proteinExistence type="predicted"/>
<keyword evidence="3" id="KW-1185">Reference proteome</keyword>
<dbReference type="GO" id="GO:0032259">
    <property type="term" value="P:methylation"/>
    <property type="evidence" value="ECO:0007669"/>
    <property type="project" value="UniProtKB-KW"/>
</dbReference>
<name>A0A556MRC1_9FLAO</name>
<sequence>MSIPERSFLFRHKLISALRDWDVKGIRRLSVALPKLLLPDPKSMGKHVLKTIHGIKMMIDPSLDKGVELSLFETGTYEKGTIQFLKEHLKPGASFLDIGANIGLMSVIASKCVGEKGIVYAVEANPATVPILQTNIELNQCKNIEVLPIALSDTQGTALLFENWEVNRGGASLISQSSEEKGIEVKMERLDDLFDENTRIDLVKIDVEGFEPQVIRGGMNWFKKQLPVFIIEVSEKREKEAGPTPKEILELVEKIGPYEFFKHKGTKERSGKLLKILHVQELPDHDNIICIPSA</sequence>
<accession>A0A556MRC1</accession>
<dbReference type="NCBIfam" id="TIGR01444">
    <property type="entry name" value="fkbM_fam"/>
    <property type="match status" value="1"/>
</dbReference>
<dbReference type="AlphaFoldDB" id="A0A556MRC1"/>
<evidence type="ECO:0000313" key="2">
    <source>
        <dbReference type="EMBL" id="TSJ42486.1"/>
    </source>
</evidence>
<dbReference type="Proteomes" id="UP000316008">
    <property type="component" value="Unassembled WGS sequence"/>
</dbReference>
<dbReference type="SUPFAM" id="SSF53335">
    <property type="entry name" value="S-adenosyl-L-methionine-dependent methyltransferases"/>
    <property type="match status" value="1"/>
</dbReference>
<dbReference type="InterPro" id="IPR052514">
    <property type="entry name" value="SAM-dependent_MTase"/>
</dbReference>
<dbReference type="PANTHER" id="PTHR34203">
    <property type="entry name" value="METHYLTRANSFERASE, FKBM FAMILY PROTEIN"/>
    <property type="match status" value="1"/>
</dbReference>
<dbReference type="InterPro" id="IPR029063">
    <property type="entry name" value="SAM-dependent_MTases_sf"/>
</dbReference>
<gene>
    <name evidence="2" type="ORF">FO442_12015</name>
</gene>
<keyword evidence="2" id="KW-0808">Transferase</keyword>
<keyword evidence="2" id="KW-0489">Methyltransferase</keyword>
<evidence type="ECO:0000259" key="1">
    <source>
        <dbReference type="Pfam" id="PF05050"/>
    </source>
</evidence>
<feature type="domain" description="Methyltransferase FkbM" evidence="1">
    <location>
        <begin position="97"/>
        <end position="254"/>
    </location>
</feature>
<dbReference type="PANTHER" id="PTHR34203:SF15">
    <property type="entry name" value="SLL1173 PROTEIN"/>
    <property type="match status" value="1"/>
</dbReference>
<dbReference type="EMBL" id="VLPL01000005">
    <property type="protein sequence ID" value="TSJ42486.1"/>
    <property type="molecule type" value="Genomic_DNA"/>
</dbReference>
<comment type="caution">
    <text evidence="2">The sequence shown here is derived from an EMBL/GenBank/DDBJ whole genome shotgun (WGS) entry which is preliminary data.</text>
</comment>
<dbReference type="Pfam" id="PF05050">
    <property type="entry name" value="Methyltransf_21"/>
    <property type="match status" value="1"/>
</dbReference>
<protein>
    <submittedName>
        <fullName evidence="2">FkbM family methyltransferase</fullName>
    </submittedName>
</protein>
<dbReference type="InterPro" id="IPR006342">
    <property type="entry name" value="FkbM_mtfrase"/>
</dbReference>
<dbReference type="Gene3D" id="3.40.50.150">
    <property type="entry name" value="Vaccinia Virus protein VP39"/>
    <property type="match status" value="1"/>
</dbReference>
<dbReference type="GO" id="GO:0008168">
    <property type="term" value="F:methyltransferase activity"/>
    <property type="evidence" value="ECO:0007669"/>
    <property type="project" value="UniProtKB-KW"/>
</dbReference>
<dbReference type="RefSeq" id="WP_144333439.1">
    <property type="nucleotide sequence ID" value="NZ_VLPL01000005.1"/>
</dbReference>
<organism evidence="2 3">
    <name type="scientific">Fluviicola chungangensis</name>
    <dbReference type="NCBI Taxonomy" id="2597671"/>
    <lineage>
        <taxon>Bacteria</taxon>
        <taxon>Pseudomonadati</taxon>
        <taxon>Bacteroidota</taxon>
        <taxon>Flavobacteriia</taxon>
        <taxon>Flavobacteriales</taxon>
        <taxon>Crocinitomicaceae</taxon>
        <taxon>Fluviicola</taxon>
    </lineage>
</organism>
<dbReference type="OrthoDB" id="9812600at2"/>
<evidence type="ECO:0000313" key="3">
    <source>
        <dbReference type="Proteomes" id="UP000316008"/>
    </source>
</evidence>